<gene>
    <name evidence="1" type="ORF">DN752_04915</name>
</gene>
<dbReference type="OrthoDB" id="832237at2"/>
<dbReference type="InterPro" id="IPR035986">
    <property type="entry name" value="PKD_dom_sf"/>
</dbReference>
<dbReference type="Proteomes" id="UP000248688">
    <property type="component" value="Chromosome"/>
</dbReference>
<dbReference type="EMBL" id="CP030041">
    <property type="protein sequence ID" value="AWW29523.1"/>
    <property type="molecule type" value="Genomic_DNA"/>
</dbReference>
<dbReference type="SUPFAM" id="SSF49299">
    <property type="entry name" value="PKD domain"/>
    <property type="match status" value="1"/>
</dbReference>
<accession>A0A2Z4IGE4</accession>
<dbReference type="KEGG" id="est:DN752_04915"/>
<reference evidence="1 2" key="1">
    <citation type="submission" date="2018-06" db="EMBL/GenBank/DDBJ databases">
        <title>Echinicola strongylocentroti sp. nov., isolated from a sea urchin Strongylocentrotus intermedius.</title>
        <authorList>
            <person name="Bae S.S."/>
        </authorList>
    </citation>
    <scope>NUCLEOTIDE SEQUENCE [LARGE SCALE GENOMIC DNA]</scope>
    <source>
        <strain evidence="1 2">MEBiC08714</strain>
    </source>
</reference>
<evidence type="ECO:0008006" key="3">
    <source>
        <dbReference type="Google" id="ProtNLM"/>
    </source>
</evidence>
<keyword evidence="2" id="KW-1185">Reference proteome</keyword>
<dbReference type="AlphaFoldDB" id="A0A2Z4IGE4"/>
<dbReference type="PROSITE" id="PS51257">
    <property type="entry name" value="PROKAR_LIPOPROTEIN"/>
    <property type="match status" value="1"/>
</dbReference>
<name>A0A2Z4IGE4_9BACT</name>
<proteinExistence type="predicted"/>
<evidence type="ECO:0000313" key="1">
    <source>
        <dbReference type="EMBL" id="AWW29523.1"/>
    </source>
</evidence>
<dbReference type="RefSeq" id="WP_112782923.1">
    <property type="nucleotide sequence ID" value="NZ_CP030041.1"/>
</dbReference>
<evidence type="ECO:0000313" key="2">
    <source>
        <dbReference type="Proteomes" id="UP000248688"/>
    </source>
</evidence>
<protein>
    <recommendedName>
        <fullName evidence="3">PKD domain-containing protein</fullName>
    </recommendedName>
</protein>
<organism evidence="1 2">
    <name type="scientific">Echinicola strongylocentroti</name>
    <dbReference type="NCBI Taxonomy" id="1795355"/>
    <lineage>
        <taxon>Bacteria</taxon>
        <taxon>Pseudomonadati</taxon>
        <taxon>Bacteroidota</taxon>
        <taxon>Cytophagia</taxon>
        <taxon>Cytophagales</taxon>
        <taxon>Cyclobacteriaceae</taxon>
        <taxon>Echinicola</taxon>
    </lineage>
</organism>
<dbReference type="Gene3D" id="2.60.120.260">
    <property type="entry name" value="Galactose-binding domain-like"/>
    <property type="match status" value="1"/>
</dbReference>
<sequence>MKSIIKILSIACLGAMVSCEDIYDDLNLNEANNQVIYTSEMDFGNRIQVNGTITFGDVSSGVQSRQWSFPEGAVDIIGSDNDTSSTENTVKTVFTSPGEHKVRLQQTYNGNAYVGTDQRGSDLDTTLTITVLDSVALQVQAYLLNPDGSLGEELTLSDNAENEVMAGSFVRYIVSPTGEPSDYVWNTDGGDPGTSEEFVNEFDVRYKKLGTFGFGLYASRERPAGESLVEVENFLKIIPSTEPVILEGAFDANGKISLNFSREMNANTLNPADFIVSIAHDGTDIPATVAAATVDPEEANLVILSLENELIYNDDQVLISYQQGEMATTDGMPADSFSDLPVVFIGTNILENTAFDYSFENSTVDNWPYQWWGAPWDKYQLAISNHQAFDGNNSAAITLEPHGGMIISNADSDNNLITFPAEAGKTYEMGVWVYVEDLGNTPEGAVPPDLRFYWSPNTNWGVGANPAFDAAFPVGEWVYSSVLVEFPASGDYSLNIRGANENNTAPLSIFMDNISLSEARLRP</sequence>